<dbReference type="PROSITE" id="PS51318">
    <property type="entry name" value="TAT"/>
    <property type="match status" value="1"/>
</dbReference>
<evidence type="ECO:0000313" key="2">
    <source>
        <dbReference type="EMBL" id="TQI94068.1"/>
    </source>
</evidence>
<sequence>MPEYESSRRSFIGFAGKSLAITAAATAVPATALARTEPAGVDPATGEPLDAGVDCDRGAPR</sequence>
<organism evidence="2 3">
    <name type="scientific">Amycolatopsis cihanbeyliensis</name>
    <dbReference type="NCBI Taxonomy" id="1128664"/>
    <lineage>
        <taxon>Bacteria</taxon>
        <taxon>Bacillati</taxon>
        <taxon>Actinomycetota</taxon>
        <taxon>Actinomycetes</taxon>
        <taxon>Pseudonocardiales</taxon>
        <taxon>Pseudonocardiaceae</taxon>
        <taxon>Amycolatopsis</taxon>
    </lineage>
</organism>
<dbReference type="AlphaFoldDB" id="A0A542CTA9"/>
<evidence type="ECO:0000313" key="3">
    <source>
        <dbReference type="Proteomes" id="UP000320876"/>
    </source>
</evidence>
<gene>
    <name evidence="2" type="ORF">FB471_6219</name>
</gene>
<name>A0A542CTA9_AMYCI</name>
<reference evidence="2 3" key="1">
    <citation type="submission" date="2019-06" db="EMBL/GenBank/DDBJ databases">
        <title>Sequencing the genomes of 1000 actinobacteria strains.</title>
        <authorList>
            <person name="Klenk H.-P."/>
        </authorList>
    </citation>
    <scope>NUCLEOTIDE SEQUENCE [LARGE SCALE GENOMIC DNA]</scope>
    <source>
        <strain evidence="2 3">DSM 45679</strain>
    </source>
</reference>
<dbReference type="EMBL" id="VFML01000002">
    <property type="protein sequence ID" value="TQI94068.1"/>
    <property type="molecule type" value="Genomic_DNA"/>
</dbReference>
<feature type="region of interest" description="Disordered" evidence="1">
    <location>
        <begin position="37"/>
        <end position="61"/>
    </location>
</feature>
<keyword evidence="3" id="KW-1185">Reference proteome</keyword>
<comment type="caution">
    <text evidence="2">The sequence shown here is derived from an EMBL/GenBank/DDBJ whole genome shotgun (WGS) entry which is preliminary data.</text>
</comment>
<dbReference type="InterPro" id="IPR006311">
    <property type="entry name" value="TAT_signal"/>
</dbReference>
<protein>
    <submittedName>
        <fullName evidence="2">Uncharacterized protein</fullName>
    </submittedName>
</protein>
<dbReference type="Proteomes" id="UP000320876">
    <property type="component" value="Unassembled WGS sequence"/>
</dbReference>
<evidence type="ECO:0000256" key="1">
    <source>
        <dbReference type="SAM" id="MobiDB-lite"/>
    </source>
</evidence>
<accession>A0A542CTA9</accession>
<proteinExistence type="predicted"/>